<keyword evidence="5" id="KW-1185">Reference proteome</keyword>
<keyword evidence="1 3" id="KW-0732">Signal</keyword>
<comment type="caution">
    <text evidence="4">The sequence shown here is derived from an EMBL/GenBank/DDBJ whole genome shotgun (WGS) entry which is preliminary data.</text>
</comment>
<dbReference type="Pfam" id="PF10503">
    <property type="entry name" value="Esterase_PHB"/>
    <property type="match status" value="1"/>
</dbReference>
<gene>
    <name evidence="4" type="ORF">WQQ_22520</name>
</gene>
<sequence>MMPPQVRSKRWSKGFISHCVGVCMLALGLPAGAADRDLQTLMHGGLERHYLVRAPQAMPGPTPLVLVLHGGGGDARNAEQMTGFTAKAREQGFIVAYPEGSSRMGKLHTWNAGHCCGYALKKNIDDVGFIRALIDTLSARYPVDARRIYVTGMSNGGMMTHRLGIALGDRIAAIAPVVATVFGDEPQARAPVSALIINGALDDNVPPAGGKPGGRGARAWDDDIQTRPALDQAAFWGKANACAEPPAQTDIGTALRWDYRCPPGRDVGLYLVKDNGHAWPGGQAGSRRGDTPSTHFDATDVIWKFFAAHPK</sequence>
<dbReference type="AlphaFoldDB" id="I8TDR5"/>
<organism evidence="4 5">
    <name type="scientific">Hydrocarboniphaga effusa AP103</name>
    <dbReference type="NCBI Taxonomy" id="1172194"/>
    <lineage>
        <taxon>Bacteria</taxon>
        <taxon>Pseudomonadati</taxon>
        <taxon>Pseudomonadota</taxon>
        <taxon>Gammaproteobacteria</taxon>
        <taxon>Nevskiales</taxon>
        <taxon>Nevskiaceae</taxon>
        <taxon>Hydrocarboniphaga</taxon>
    </lineage>
</organism>
<feature type="signal peptide" evidence="3">
    <location>
        <begin position="1"/>
        <end position="33"/>
    </location>
</feature>
<evidence type="ECO:0000256" key="3">
    <source>
        <dbReference type="SAM" id="SignalP"/>
    </source>
</evidence>
<keyword evidence="2" id="KW-0378">Hydrolase</keyword>
<accession>I8TDR5</accession>
<dbReference type="InterPro" id="IPR010126">
    <property type="entry name" value="Esterase_phb"/>
</dbReference>
<dbReference type="STRING" id="1172194.WQQ_22520"/>
<dbReference type="InterPro" id="IPR029058">
    <property type="entry name" value="AB_hydrolase_fold"/>
</dbReference>
<dbReference type="SUPFAM" id="SSF53474">
    <property type="entry name" value="alpha/beta-Hydrolases"/>
    <property type="match status" value="1"/>
</dbReference>
<evidence type="ECO:0000313" key="5">
    <source>
        <dbReference type="Proteomes" id="UP000003704"/>
    </source>
</evidence>
<name>I8TDR5_9GAMM</name>
<feature type="chain" id="PRO_5003714272" description="Polyhydroxybutyrate depolymerase" evidence="3">
    <location>
        <begin position="34"/>
        <end position="311"/>
    </location>
</feature>
<dbReference type="Gene3D" id="3.40.50.1820">
    <property type="entry name" value="alpha/beta hydrolase"/>
    <property type="match status" value="1"/>
</dbReference>
<reference evidence="4 5" key="1">
    <citation type="journal article" date="2012" name="J. Bacteriol.">
        <title>Genome Sequence of n-Alkane-Degrading Hydrocarboniphaga effusa Strain AP103T (ATCC BAA-332T).</title>
        <authorList>
            <person name="Chang H.K."/>
            <person name="Zylstra G.J."/>
            <person name="Chae J.C."/>
        </authorList>
    </citation>
    <scope>NUCLEOTIDE SEQUENCE [LARGE SCALE GENOMIC DNA]</scope>
    <source>
        <strain evidence="4 5">AP103</strain>
    </source>
</reference>
<protein>
    <recommendedName>
        <fullName evidence="6">Polyhydroxybutyrate depolymerase</fullName>
    </recommendedName>
</protein>
<dbReference type="Proteomes" id="UP000003704">
    <property type="component" value="Unassembled WGS sequence"/>
</dbReference>
<evidence type="ECO:0000256" key="2">
    <source>
        <dbReference type="ARBA" id="ARBA00022801"/>
    </source>
</evidence>
<dbReference type="GO" id="GO:0016787">
    <property type="term" value="F:hydrolase activity"/>
    <property type="evidence" value="ECO:0007669"/>
    <property type="project" value="UniProtKB-KW"/>
</dbReference>
<dbReference type="EMBL" id="AKGD01000001">
    <property type="protein sequence ID" value="EIT72115.1"/>
    <property type="molecule type" value="Genomic_DNA"/>
</dbReference>
<dbReference type="InterPro" id="IPR050955">
    <property type="entry name" value="Plant_Biomass_Hydrol_Est"/>
</dbReference>
<dbReference type="PANTHER" id="PTHR43037:SF5">
    <property type="entry name" value="FERULOYL ESTERASE"/>
    <property type="match status" value="1"/>
</dbReference>
<evidence type="ECO:0000256" key="1">
    <source>
        <dbReference type="ARBA" id="ARBA00022729"/>
    </source>
</evidence>
<evidence type="ECO:0000313" key="4">
    <source>
        <dbReference type="EMBL" id="EIT72115.1"/>
    </source>
</evidence>
<evidence type="ECO:0008006" key="6">
    <source>
        <dbReference type="Google" id="ProtNLM"/>
    </source>
</evidence>
<proteinExistence type="predicted"/>
<dbReference type="PATRIC" id="fig|1172194.4.peg.2175"/>
<dbReference type="GO" id="GO:0005576">
    <property type="term" value="C:extracellular region"/>
    <property type="evidence" value="ECO:0007669"/>
    <property type="project" value="InterPro"/>
</dbReference>
<dbReference type="PANTHER" id="PTHR43037">
    <property type="entry name" value="UNNAMED PRODUCT-RELATED"/>
    <property type="match status" value="1"/>
</dbReference>